<dbReference type="GO" id="GO:0008610">
    <property type="term" value="P:lipid biosynthetic process"/>
    <property type="evidence" value="ECO:0007669"/>
    <property type="project" value="InterPro"/>
</dbReference>
<keyword evidence="8" id="KW-1185">Reference proteome</keyword>
<dbReference type="SUPFAM" id="SSF53335">
    <property type="entry name" value="S-adenosyl-L-methionine-dependent methyltransferases"/>
    <property type="match status" value="1"/>
</dbReference>
<dbReference type="InterPro" id="IPR029063">
    <property type="entry name" value="SAM-dependent_MTases_sf"/>
</dbReference>
<evidence type="ECO:0000313" key="7">
    <source>
        <dbReference type="EMBL" id="APH01159.1"/>
    </source>
</evidence>
<keyword evidence="5" id="KW-0443">Lipid metabolism</keyword>
<evidence type="ECO:0000256" key="4">
    <source>
        <dbReference type="ARBA" id="ARBA00022691"/>
    </source>
</evidence>
<keyword evidence="3" id="KW-0808">Transferase</keyword>
<dbReference type="Proteomes" id="UP000182938">
    <property type="component" value="Chromosome"/>
</dbReference>
<evidence type="ECO:0000313" key="8">
    <source>
        <dbReference type="Proteomes" id="UP000182938"/>
    </source>
</evidence>
<evidence type="ECO:0000256" key="2">
    <source>
        <dbReference type="ARBA" id="ARBA00022603"/>
    </source>
</evidence>
<dbReference type="InterPro" id="IPR050723">
    <property type="entry name" value="CFA/CMAS"/>
</dbReference>
<keyword evidence="2" id="KW-0489">Methyltransferase</keyword>
<accession>A0A1L3MFS0</accession>
<dbReference type="PIRSF" id="PIRSF003085">
    <property type="entry name" value="CMAS"/>
    <property type="match status" value="1"/>
</dbReference>
<dbReference type="Pfam" id="PF02353">
    <property type="entry name" value="CMAS"/>
    <property type="match status" value="1"/>
</dbReference>
<keyword evidence="4" id="KW-0949">S-adenosyl-L-methionine</keyword>
<dbReference type="PANTHER" id="PTHR43667">
    <property type="entry name" value="CYCLOPROPANE-FATTY-ACYL-PHOSPHOLIPID SYNTHASE"/>
    <property type="match status" value="1"/>
</dbReference>
<comment type="similarity">
    <text evidence="1">Belongs to the CFA/CMAS family.</text>
</comment>
<dbReference type="GO" id="GO:0032259">
    <property type="term" value="P:methylation"/>
    <property type="evidence" value="ECO:0007669"/>
    <property type="project" value="UniProtKB-KW"/>
</dbReference>
<gene>
    <name evidence="7" type="ORF">ASJ30_06060</name>
</gene>
<dbReference type="CDD" id="cd02440">
    <property type="entry name" value="AdoMet_MTases"/>
    <property type="match status" value="1"/>
</dbReference>
<evidence type="ECO:0000256" key="3">
    <source>
        <dbReference type="ARBA" id="ARBA00022679"/>
    </source>
</evidence>
<protein>
    <submittedName>
        <fullName evidence="7">Cyclopropane-fatty-acyl-phospholipid synthase</fullName>
    </submittedName>
</protein>
<dbReference type="EMBL" id="CP013290">
    <property type="protein sequence ID" value="APH01159.1"/>
    <property type="molecule type" value="Genomic_DNA"/>
</dbReference>
<evidence type="ECO:0000256" key="1">
    <source>
        <dbReference type="ARBA" id="ARBA00010815"/>
    </source>
</evidence>
<dbReference type="PANTHER" id="PTHR43667:SF2">
    <property type="entry name" value="FATTY ACID C-METHYL TRANSFERASE"/>
    <property type="match status" value="1"/>
</dbReference>
<reference evidence="7 8" key="1">
    <citation type="submission" date="2015-11" db="EMBL/GenBank/DDBJ databases">
        <authorList>
            <person name="Zhang Y."/>
            <person name="Guo Z."/>
        </authorList>
    </citation>
    <scope>NUCLEOTIDE SEQUENCE [LARGE SCALE GENOMIC DNA]</scope>
    <source>
        <strain evidence="7 8">YFY001</strain>
    </source>
</reference>
<dbReference type="AlphaFoldDB" id="A0A1L3MFS0"/>
<evidence type="ECO:0000256" key="6">
    <source>
        <dbReference type="PIRSR" id="PIRSR003085-1"/>
    </source>
</evidence>
<dbReference type="GO" id="GO:0008168">
    <property type="term" value="F:methyltransferase activity"/>
    <property type="evidence" value="ECO:0007669"/>
    <property type="project" value="UniProtKB-KW"/>
</dbReference>
<evidence type="ECO:0000256" key="5">
    <source>
        <dbReference type="ARBA" id="ARBA00023098"/>
    </source>
</evidence>
<feature type="active site" evidence="6">
    <location>
        <position position="402"/>
    </location>
</feature>
<dbReference type="KEGG" id="jte:ASJ30_06060"/>
<dbReference type="Gene3D" id="3.40.50.150">
    <property type="entry name" value="Vaccinia Virus protein VP39"/>
    <property type="match status" value="1"/>
</dbReference>
<dbReference type="RefSeq" id="WP_072624320.1">
    <property type="nucleotide sequence ID" value="NZ_CP013290.1"/>
</dbReference>
<name>A0A1L3MFS0_9MICO</name>
<proteinExistence type="inferred from homology"/>
<organism evidence="7 8">
    <name type="scientific">Janibacter indicus</name>
    <dbReference type="NCBI Taxonomy" id="857417"/>
    <lineage>
        <taxon>Bacteria</taxon>
        <taxon>Bacillati</taxon>
        <taxon>Actinomycetota</taxon>
        <taxon>Actinomycetes</taxon>
        <taxon>Micrococcales</taxon>
        <taxon>Intrasporangiaceae</taxon>
        <taxon>Janibacter</taxon>
    </lineage>
</organism>
<sequence>MTAPALDRPLCLRRPSLRPWCVRAHLARPILTTVLGRVPVRVTLPDGRALGGAADDPDAPTLRMLRPTALYERMAHHPKIGLGEGYMAGDWDAAPGTDLADALVPFAERMTTMIPAGLSRLRRVVDRSIPAATRNTLSGSRTNIEAHYDLSNELFAAFLDETLSYSSALFDPSLPVAEQSLEDAQRAKIEAVLDAADVRAGARVLEIGTGWGSLAIAAARRGAHVTTITLSGEQADLARERIAAADASDPGLADRVEVRVQDYREVTGQFDAIVSVEMIEAVGEEYWPTYFWAIDDLLAPGGVAAIQAILMSHDRYLATRRSYGWIQKHIFPGGLIPSTRAIEKTTERHTSLRVTSAHHFGQDYAVTLRRWRERFLEQWPTISAAGFDETFRRTWEFYLAYCEAGFASGYLDVAQIRLEREVLL</sequence>
<dbReference type="InterPro" id="IPR003333">
    <property type="entry name" value="CMAS"/>
</dbReference>